<dbReference type="OrthoDB" id="25129at2759"/>
<name>A0A2B7Y9T5_9EURO</name>
<organism evidence="1 2">
    <name type="scientific">Helicocarpus griseus UAMH5409</name>
    <dbReference type="NCBI Taxonomy" id="1447875"/>
    <lineage>
        <taxon>Eukaryota</taxon>
        <taxon>Fungi</taxon>
        <taxon>Dikarya</taxon>
        <taxon>Ascomycota</taxon>
        <taxon>Pezizomycotina</taxon>
        <taxon>Eurotiomycetes</taxon>
        <taxon>Eurotiomycetidae</taxon>
        <taxon>Onygenales</taxon>
        <taxon>Ajellomycetaceae</taxon>
        <taxon>Helicocarpus</taxon>
    </lineage>
</organism>
<dbReference type="Gene3D" id="3.30.200.20">
    <property type="entry name" value="Phosphorylase Kinase, domain 1"/>
    <property type="match status" value="1"/>
</dbReference>
<reference evidence="1 2" key="1">
    <citation type="submission" date="2017-10" db="EMBL/GenBank/DDBJ databases">
        <title>Comparative genomics in systemic dimorphic fungi from Ajellomycetaceae.</title>
        <authorList>
            <person name="Munoz J.F."/>
            <person name="Mcewen J.G."/>
            <person name="Clay O.K."/>
            <person name="Cuomo C.A."/>
        </authorList>
    </citation>
    <scope>NUCLEOTIDE SEQUENCE [LARGE SCALE GENOMIC DNA]</scope>
    <source>
        <strain evidence="1 2">UAMH5409</strain>
    </source>
</reference>
<gene>
    <name evidence="1" type="ORF">AJ79_00859</name>
</gene>
<dbReference type="Proteomes" id="UP000223968">
    <property type="component" value="Unassembled WGS sequence"/>
</dbReference>
<evidence type="ECO:0008006" key="3">
    <source>
        <dbReference type="Google" id="ProtNLM"/>
    </source>
</evidence>
<dbReference type="EMBL" id="PDNB01000007">
    <property type="protein sequence ID" value="PGH17960.1"/>
    <property type="molecule type" value="Genomic_DNA"/>
</dbReference>
<comment type="caution">
    <text evidence="1">The sequence shown here is derived from an EMBL/GenBank/DDBJ whole genome shotgun (WGS) entry which is preliminary data.</text>
</comment>
<dbReference type="InterPro" id="IPR011009">
    <property type="entry name" value="Kinase-like_dom_sf"/>
</dbReference>
<evidence type="ECO:0000313" key="2">
    <source>
        <dbReference type="Proteomes" id="UP000223968"/>
    </source>
</evidence>
<dbReference type="AlphaFoldDB" id="A0A2B7Y9T5"/>
<keyword evidence="2" id="KW-1185">Reference proteome</keyword>
<proteinExistence type="predicted"/>
<protein>
    <recommendedName>
        <fullName evidence="3">Aminoglycoside phosphotransferase domain-containing protein</fullName>
    </recommendedName>
</protein>
<sequence>MSFDFEAYFRQHDPTATWSIRPLTGGIVNLTVRAVRLPQDQSTRRGGQNERQVLRGASKFSDHESLVLKYAPPYVALVGEHAPFDRVRQGVEATALALFSSEGPLESLPVTSSVLVPRLIHHDEDSHILIIEDLGKLPPLSEYLSPSSPNANQSRYQMMLSDETFWRSSGRKPGHFFADLHSSSTIQAITQYVGADDLPNFKNPSMIDMVRDAAVSTIKGYLDRHGITDSLHLSRVVEQDYERGISDEERCFIVGDLWPGGILIGNPESCTSVPKLGVIDWEFSGPGRGINGDMAQLLAHLHPYLLAAKFCQPDSPTHRATLALIEGINGSYQALSSMNGGTIWIQGSSNTSNPPDPLSPVARIFRSAVILHGREIINNAIENDWSGLCGNGKEKDEMVRSLVQTGVQLLRLARSNAAEFAKEDNWKQLMSSTEARVIVGLFLGSDRLF</sequence>
<dbReference type="SUPFAM" id="SSF56112">
    <property type="entry name" value="Protein kinase-like (PK-like)"/>
    <property type="match status" value="1"/>
</dbReference>
<accession>A0A2B7Y9T5</accession>
<evidence type="ECO:0000313" key="1">
    <source>
        <dbReference type="EMBL" id="PGH17960.1"/>
    </source>
</evidence>
<dbReference type="Gene3D" id="3.90.1200.10">
    <property type="match status" value="1"/>
</dbReference>